<comment type="caution">
    <text evidence="2">The sequence shown here is derived from an EMBL/GenBank/DDBJ whole genome shotgun (WGS) entry which is preliminary data.</text>
</comment>
<dbReference type="InterPro" id="IPR036691">
    <property type="entry name" value="Endo/exonu/phosph_ase_sf"/>
</dbReference>
<evidence type="ECO:0000313" key="3">
    <source>
        <dbReference type="Proteomes" id="UP001054821"/>
    </source>
</evidence>
<reference evidence="2 3" key="1">
    <citation type="journal article" date="2022" name="G3 (Bethesda)">
        <title>Whole-genome sequence and methylome profiling of the almond [Prunus dulcis (Mill.) D.A. Webb] cultivar 'Nonpareil'.</title>
        <authorList>
            <person name="D'Amico-Willman K.M."/>
            <person name="Ouma W.Z."/>
            <person name="Meulia T."/>
            <person name="Sideli G.M."/>
            <person name="Gradziel T.M."/>
            <person name="Fresnedo-Ramirez J."/>
        </authorList>
    </citation>
    <scope>NUCLEOTIDE SEQUENCE [LARGE SCALE GENOMIC DNA]</scope>
    <source>
        <strain evidence="2">Clone GOH B32 T37-40</strain>
    </source>
</reference>
<organism evidence="2 3">
    <name type="scientific">Prunus dulcis</name>
    <name type="common">Almond</name>
    <name type="synonym">Amygdalus dulcis</name>
    <dbReference type="NCBI Taxonomy" id="3755"/>
    <lineage>
        <taxon>Eukaryota</taxon>
        <taxon>Viridiplantae</taxon>
        <taxon>Streptophyta</taxon>
        <taxon>Embryophyta</taxon>
        <taxon>Tracheophyta</taxon>
        <taxon>Spermatophyta</taxon>
        <taxon>Magnoliopsida</taxon>
        <taxon>eudicotyledons</taxon>
        <taxon>Gunneridae</taxon>
        <taxon>Pentapetalae</taxon>
        <taxon>rosids</taxon>
        <taxon>fabids</taxon>
        <taxon>Rosales</taxon>
        <taxon>Rosaceae</taxon>
        <taxon>Amygdaloideae</taxon>
        <taxon>Amygdaleae</taxon>
        <taxon>Prunus</taxon>
    </lineage>
</organism>
<evidence type="ECO:0000313" key="2">
    <source>
        <dbReference type="EMBL" id="KAI5323750.1"/>
    </source>
</evidence>
<accession>A0AAD4VEU9</accession>
<feature type="region of interest" description="Disordered" evidence="1">
    <location>
        <begin position="96"/>
        <end position="115"/>
    </location>
</feature>
<gene>
    <name evidence="2" type="ORF">L3X38_032822</name>
</gene>
<dbReference type="EMBL" id="JAJFAZ020000006">
    <property type="protein sequence ID" value="KAI5323750.1"/>
    <property type="molecule type" value="Genomic_DNA"/>
</dbReference>
<sequence length="115" mass="13185">MITVFTMNASGVPFTWCNGRHDNPVIYERLDWAPVNPEWMTLFPNSELQNLPILKSNHGPILLTCNDTPRRVPKAFRFEAMWLAHIDFDKVVTQTWNNSSSGRKSNRAVTPSNIN</sequence>
<protein>
    <recommendedName>
        <fullName evidence="4">DNAse I-like superfamily protein</fullName>
    </recommendedName>
</protein>
<dbReference type="AlphaFoldDB" id="A0AAD4VEU9"/>
<dbReference type="PANTHER" id="PTHR33710">
    <property type="entry name" value="BNAC02G09200D PROTEIN"/>
    <property type="match status" value="1"/>
</dbReference>
<name>A0AAD4VEU9_PRUDU</name>
<evidence type="ECO:0000256" key="1">
    <source>
        <dbReference type="SAM" id="MobiDB-lite"/>
    </source>
</evidence>
<evidence type="ECO:0008006" key="4">
    <source>
        <dbReference type="Google" id="ProtNLM"/>
    </source>
</evidence>
<proteinExistence type="predicted"/>
<dbReference type="PANTHER" id="PTHR33710:SF71">
    <property type="entry name" value="ENDONUCLEASE_EXONUCLEASE_PHOSPHATASE DOMAIN-CONTAINING PROTEIN"/>
    <property type="match status" value="1"/>
</dbReference>
<keyword evidence="3" id="KW-1185">Reference proteome</keyword>
<dbReference type="Proteomes" id="UP001054821">
    <property type="component" value="Chromosome 6"/>
</dbReference>
<dbReference type="SUPFAM" id="SSF56219">
    <property type="entry name" value="DNase I-like"/>
    <property type="match status" value="1"/>
</dbReference>